<dbReference type="PANTHER" id="PTHR33729:SF12">
    <property type="entry name" value="MBD DOMAIN-CONTAINING PROTEIN"/>
    <property type="match status" value="1"/>
</dbReference>
<evidence type="ECO:0000256" key="4">
    <source>
        <dbReference type="ARBA" id="ARBA00023163"/>
    </source>
</evidence>
<dbReference type="OrthoDB" id="1435582at2759"/>
<dbReference type="SUPFAM" id="SSF54171">
    <property type="entry name" value="DNA-binding domain"/>
    <property type="match status" value="1"/>
</dbReference>
<dbReference type="GO" id="GO:0003677">
    <property type="term" value="F:DNA binding"/>
    <property type="evidence" value="ECO:0007669"/>
    <property type="project" value="UniProtKB-KW"/>
</dbReference>
<sequence length="360" mass="39802">MRRTLVVTWIGEGSSGGGKNGGHRRRDFDGSVVGDGCDNGSGGSSTRASHGSGLVMRWAGEWWACGESRERRERSEKREGVKMASSVDKETQSGPNDDVVSVELPAPPAWKKLFMLKKGSTPRKNEIVFVAPTGEEINNRKQLEQYLKSHPGNPAVSEFDWGTGDTPRRSARISEKVKATPPSVDSEQSKKRSRKLSGSKKDFKETEPEPANGETEDTKEIEMQDAVITEKVPREENEDNKMQETDVEIQNGDEETKNGETRMSKGKRYFEKVEQPQNEAAKVNSASDEKQQDKLEDVPEQTVNGAEEQETPNGIARAIEEKQEVQVEEKMDAEVVENGKVSQPAISDAPHHPIPSPISC</sequence>
<proteinExistence type="predicted"/>
<dbReference type="InterPro" id="IPR001739">
    <property type="entry name" value="Methyl_CpG_DNA-bd"/>
</dbReference>
<dbReference type="PANTHER" id="PTHR33729">
    <property type="entry name" value="METHYL-CPG BINDING DOMAIN CONTAINING PROTEIN, EXPRESSED"/>
    <property type="match status" value="1"/>
</dbReference>
<feature type="compositionally biased region" description="Basic and acidic residues" evidence="6">
    <location>
        <begin position="231"/>
        <end position="244"/>
    </location>
</feature>
<keyword evidence="2" id="KW-0805">Transcription regulation</keyword>
<reference evidence="8 9" key="1">
    <citation type="submission" date="2019-07" db="EMBL/GenBank/DDBJ databases">
        <title>De Novo Assembly of kiwifruit Actinidia rufa.</title>
        <authorList>
            <person name="Sugita-Konishi S."/>
            <person name="Sato K."/>
            <person name="Mori E."/>
            <person name="Abe Y."/>
            <person name="Kisaki G."/>
            <person name="Hamano K."/>
            <person name="Suezawa K."/>
            <person name="Otani M."/>
            <person name="Fukuda T."/>
            <person name="Manabe T."/>
            <person name="Gomi K."/>
            <person name="Tabuchi M."/>
            <person name="Akimitsu K."/>
            <person name="Kataoka I."/>
        </authorList>
    </citation>
    <scope>NUCLEOTIDE SEQUENCE [LARGE SCALE GENOMIC DNA]</scope>
    <source>
        <strain evidence="9">cv. Fuchu</strain>
    </source>
</reference>
<dbReference type="GO" id="GO:0005634">
    <property type="term" value="C:nucleus"/>
    <property type="evidence" value="ECO:0007669"/>
    <property type="project" value="UniProtKB-SubCell"/>
</dbReference>
<keyword evidence="4" id="KW-0804">Transcription</keyword>
<evidence type="ECO:0000313" key="9">
    <source>
        <dbReference type="Proteomes" id="UP000585474"/>
    </source>
</evidence>
<feature type="compositionally biased region" description="Basic and acidic residues" evidence="6">
    <location>
        <begin position="166"/>
        <end position="178"/>
    </location>
</feature>
<dbReference type="Proteomes" id="UP000585474">
    <property type="component" value="Unassembled WGS sequence"/>
</dbReference>
<evidence type="ECO:0000256" key="5">
    <source>
        <dbReference type="ARBA" id="ARBA00023242"/>
    </source>
</evidence>
<evidence type="ECO:0000256" key="1">
    <source>
        <dbReference type="ARBA" id="ARBA00004123"/>
    </source>
</evidence>
<feature type="region of interest" description="Disordered" evidence="6">
    <location>
        <begin position="67"/>
        <end position="102"/>
    </location>
</feature>
<accession>A0A7J0GM18</accession>
<evidence type="ECO:0000256" key="3">
    <source>
        <dbReference type="ARBA" id="ARBA00023125"/>
    </source>
</evidence>
<evidence type="ECO:0000313" key="8">
    <source>
        <dbReference type="EMBL" id="GFZ11843.1"/>
    </source>
</evidence>
<gene>
    <name evidence="8" type="ORF">Acr_23g0002280</name>
</gene>
<organism evidence="8 9">
    <name type="scientific">Actinidia rufa</name>
    <dbReference type="NCBI Taxonomy" id="165716"/>
    <lineage>
        <taxon>Eukaryota</taxon>
        <taxon>Viridiplantae</taxon>
        <taxon>Streptophyta</taxon>
        <taxon>Embryophyta</taxon>
        <taxon>Tracheophyta</taxon>
        <taxon>Spermatophyta</taxon>
        <taxon>Magnoliopsida</taxon>
        <taxon>eudicotyledons</taxon>
        <taxon>Gunneridae</taxon>
        <taxon>Pentapetalae</taxon>
        <taxon>asterids</taxon>
        <taxon>Ericales</taxon>
        <taxon>Actinidiaceae</taxon>
        <taxon>Actinidia</taxon>
    </lineage>
</organism>
<protein>
    <submittedName>
        <fullName evidence="8">Methyl-CPG-binding domain 10</fullName>
    </submittedName>
</protein>
<keyword evidence="3" id="KW-0238">DNA-binding</keyword>
<keyword evidence="5" id="KW-0539">Nucleus</keyword>
<dbReference type="InterPro" id="IPR016177">
    <property type="entry name" value="DNA-bd_dom_sf"/>
</dbReference>
<evidence type="ECO:0000259" key="7">
    <source>
        <dbReference type="PROSITE" id="PS50982"/>
    </source>
</evidence>
<feature type="region of interest" description="Disordered" evidence="6">
    <location>
        <begin position="11"/>
        <end position="51"/>
    </location>
</feature>
<feature type="compositionally biased region" description="Basic and acidic residues" evidence="6">
    <location>
        <begin position="287"/>
        <end position="297"/>
    </location>
</feature>
<feature type="region of interest" description="Disordered" evidence="6">
    <location>
        <begin position="338"/>
        <end position="360"/>
    </location>
</feature>
<feature type="domain" description="MBD" evidence="7">
    <location>
        <begin position="96"/>
        <end position="166"/>
    </location>
</feature>
<dbReference type="EMBL" id="BJWL01000023">
    <property type="protein sequence ID" value="GFZ11843.1"/>
    <property type="molecule type" value="Genomic_DNA"/>
</dbReference>
<feature type="region of interest" description="Disordered" evidence="6">
    <location>
        <begin position="149"/>
        <end position="325"/>
    </location>
</feature>
<feature type="compositionally biased region" description="Basic and acidic residues" evidence="6">
    <location>
        <begin position="67"/>
        <end position="91"/>
    </location>
</feature>
<dbReference type="Gene3D" id="3.30.890.10">
    <property type="entry name" value="Methyl-cpg-binding Protein 2, Chain A"/>
    <property type="match status" value="1"/>
</dbReference>
<keyword evidence="9" id="KW-1185">Reference proteome</keyword>
<comment type="subcellular location">
    <subcellularLocation>
        <location evidence="1">Nucleus</location>
    </subcellularLocation>
</comment>
<feature type="compositionally biased region" description="Basic and acidic residues" evidence="6">
    <location>
        <begin position="254"/>
        <end position="274"/>
    </location>
</feature>
<dbReference type="AlphaFoldDB" id="A0A7J0GM18"/>
<evidence type="ECO:0000256" key="2">
    <source>
        <dbReference type="ARBA" id="ARBA00023015"/>
    </source>
</evidence>
<dbReference type="InterPro" id="IPR039622">
    <property type="entry name" value="MBD10/11"/>
</dbReference>
<evidence type="ECO:0000256" key="6">
    <source>
        <dbReference type="SAM" id="MobiDB-lite"/>
    </source>
</evidence>
<name>A0A7J0GM18_9ERIC</name>
<dbReference type="PROSITE" id="PS50982">
    <property type="entry name" value="MBD"/>
    <property type="match status" value="1"/>
</dbReference>
<comment type="caution">
    <text evidence="8">The sequence shown here is derived from an EMBL/GenBank/DDBJ whole genome shotgun (WGS) entry which is preliminary data.</text>
</comment>
<dbReference type="Pfam" id="PF01429">
    <property type="entry name" value="MBD"/>
    <property type="match status" value="1"/>
</dbReference>